<accession>A0ABP7JRQ8</accession>
<sequence>MRVTTIKQADEVLANLARSAAKYRGQYTEEAVRTLEQLAATKQEVLAQKAHLEAAQTPIRAEVIIPGQGAVKTQDALVEHVADALQRTATGMSGAPAPSRNVLMRVNTTYPEARMLQTSVPSAGIMPRIDATRSLDALTAAGGLCAPLETIYDIPVVGVADRPVRDALNRFQAEHGGIEFRRAIDASSLTAGVWTVDDDVAADAPDGARKTVQQFDCPPVETVAVRAIYSVLELANFMARFDREYAQAAVETSLIAAARVAENELLADILAGSTLVTVPKRLGAARDILAGLDQAVSYYRSRRRLAVQPPLTWIAPVWLRDEIRADIVRQQASADTAQALAEADAEIERWFAVRHVTPVWHLDGLPQQTVGALTIPAQTFPAALAGQPLPAWPTSVDTALFRTGDWLYLDGGRLDLGVVRDSELNARNRFQTFVETFEAAAFVGVESLRVVFQNLAPTGEAQAPITA</sequence>
<dbReference type="Proteomes" id="UP001501624">
    <property type="component" value="Unassembled WGS sequence"/>
</dbReference>
<evidence type="ECO:0008006" key="3">
    <source>
        <dbReference type="Google" id="ProtNLM"/>
    </source>
</evidence>
<evidence type="ECO:0000313" key="2">
    <source>
        <dbReference type="Proteomes" id="UP001501624"/>
    </source>
</evidence>
<name>A0ABP7JRQ8_9PSEU</name>
<keyword evidence="2" id="KW-1185">Reference proteome</keyword>
<dbReference type="InterPro" id="IPR047790">
    <property type="entry name" value="MCP_Sipho"/>
</dbReference>
<evidence type="ECO:0000313" key="1">
    <source>
        <dbReference type="EMBL" id="GAA3852034.1"/>
    </source>
</evidence>
<dbReference type="NCBIfam" id="NF033847">
    <property type="entry name" value="MCP_Sipho"/>
    <property type="match status" value="1"/>
</dbReference>
<dbReference type="EMBL" id="BAABCM010000020">
    <property type="protein sequence ID" value="GAA3852034.1"/>
    <property type="molecule type" value="Genomic_DNA"/>
</dbReference>
<dbReference type="RefSeq" id="WP_237337649.1">
    <property type="nucleotide sequence ID" value="NZ_BAABCM010000020.1"/>
</dbReference>
<proteinExistence type="predicted"/>
<organism evidence="1 2">
    <name type="scientific">Amycolatopsis tucumanensis</name>
    <dbReference type="NCBI Taxonomy" id="401106"/>
    <lineage>
        <taxon>Bacteria</taxon>
        <taxon>Bacillati</taxon>
        <taxon>Actinomycetota</taxon>
        <taxon>Actinomycetes</taxon>
        <taxon>Pseudonocardiales</taxon>
        <taxon>Pseudonocardiaceae</taxon>
        <taxon>Amycolatopsis</taxon>
    </lineage>
</organism>
<reference evidence="2" key="1">
    <citation type="journal article" date="2019" name="Int. J. Syst. Evol. Microbiol.">
        <title>The Global Catalogue of Microorganisms (GCM) 10K type strain sequencing project: providing services to taxonomists for standard genome sequencing and annotation.</title>
        <authorList>
            <consortium name="The Broad Institute Genomics Platform"/>
            <consortium name="The Broad Institute Genome Sequencing Center for Infectious Disease"/>
            <person name="Wu L."/>
            <person name="Ma J."/>
        </authorList>
    </citation>
    <scope>NUCLEOTIDE SEQUENCE [LARGE SCALE GENOMIC DNA]</scope>
    <source>
        <strain evidence="2">JCM 17017</strain>
    </source>
</reference>
<comment type="caution">
    <text evidence="1">The sequence shown here is derived from an EMBL/GenBank/DDBJ whole genome shotgun (WGS) entry which is preliminary data.</text>
</comment>
<gene>
    <name evidence="1" type="ORF">GCM10022380_82420</name>
</gene>
<protein>
    <recommendedName>
        <fullName evidence="3">Phage major capsid protein</fullName>
    </recommendedName>
</protein>